<reference evidence="1 2" key="1">
    <citation type="journal article" date="2015" name="PLoS ONE">
        <title>Genome Sequence of Bacillus endophyticus and Analysis of Its Companion Mechanism in the Ketogulonigenium vulgare-Bacillus Strain Consortium.</title>
        <authorList>
            <person name="Jia N."/>
            <person name="Du J."/>
            <person name="Ding M.Z."/>
            <person name="Gao F."/>
            <person name="Yuan Y.J."/>
        </authorList>
    </citation>
    <scope>NUCLEOTIDE SEQUENCE [LARGE SCALE GENOMIC DNA]</scope>
    <source>
        <strain evidence="1 2">Hbe603</strain>
    </source>
</reference>
<dbReference type="KEGG" id="beo:BEH_06105"/>
<dbReference type="InterPro" id="IPR029063">
    <property type="entry name" value="SAM-dependent_MTases_sf"/>
</dbReference>
<accession>A0A0H4KTW0</accession>
<name>A0A0H4KTW0_9BACI</name>
<evidence type="ECO:0000313" key="2">
    <source>
        <dbReference type="Proteomes" id="UP000036202"/>
    </source>
</evidence>
<dbReference type="PANTHER" id="PTHR36112">
    <property type="entry name" value="RIBOSOMAL RNA SMALL SUBUNIT METHYLTRANSFERASE J"/>
    <property type="match status" value="1"/>
</dbReference>
<dbReference type="AlphaFoldDB" id="A0A0H4KTW0"/>
<dbReference type="Gene3D" id="3.40.50.150">
    <property type="entry name" value="Vaccinia Virus protein VP39"/>
    <property type="match status" value="1"/>
</dbReference>
<keyword evidence="2" id="KW-1185">Reference proteome</keyword>
<dbReference type="RefSeq" id="WP_040058177.1">
    <property type="nucleotide sequence ID" value="NZ_CP011974.1"/>
</dbReference>
<gene>
    <name evidence="1" type="ORF">BEH_06105</name>
</gene>
<dbReference type="GO" id="GO:0008990">
    <property type="term" value="F:rRNA (guanine-N2-)-methyltransferase activity"/>
    <property type="evidence" value="ECO:0007669"/>
    <property type="project" value="InterPro"/>
</dbReference>
<dbReference type="EMBL" id="CP011974">
    <property type="protein sequence ID" value="AKO91713.1"/>
    <property type="molecule type" value="Genomic_DNA"/>
</dbReference>
<sequence length="262" mass="30225">MIVTTAGRTNQEMIERAYKISKVLKVPFEERRKRSISKLRDERDCNILVVGKERLELFYKESSEPFFFHPNSAMFRAKRWIKGERDPFLEAVNLKEGDSFLDCTLGLASDSTMASLAVGERGKVVGTEGNRYVAYIVKEGLKSWETSIAELNLAMKRIEVIAEESEKYLISCEDKSFDVVYFDPMFHQTVEESAGIESLRPLALHHPVTKKMVKEACRVARKRVVLKDHFRSPLFNTLNFDVHKRKTALFHYGVKNLLKIEL</sequence>
<dbReference type="InterPro" id="IPR007536">
    <property type="entry name" value="16SrRNA_methylTrfase_J"/>
</dbReference>
<dbReference type="SUPFAM" id="SSF53335">
    <property type="entry name" value="S-adenosyl-L-methionine-dependent methyltransferases"/>
    <property type="match status" value="1"/>
</dbReference>
<proteinExistence type="predicted"/>
<reference evidence="2" key="2">
    <citation type="submission" date="2015-06" db="EMBL/GenBank/DDBJ databases">
        <title>Genome Sequence of Bacillus endophyticus and Analysis of its Companion Mechanism in the Ketogulonigenium vulgare-Bacillus strain Consortium.</title>
        <authorList>
            <person name="Jia N."/>
            <person name="Du J."/>
            <person name="Ding M.-Z."/>
            <person name="Gao F."/>
            <person name="Yuan Y.-J."/>
        </authorList>
    </citation>
    <scope>NUCLEOTIDE SEQUENCE [LARGE SCALE GENOMIC DNA]</scope>
    <source>
        <strain evidence="2">Hbe603</strain>
    </source>
</reference>
<organism evidence="1 2">
    <name type="scientific">Priestia filamentosa</name>
    <dbReference type="NCBI Taxonomy" id="1402861"/>
    <lineage>
        <taxon>Bacteria</taxon>
        <taxon>Bacillati</taxon>
        <taxon>Bacillota</taxon>
        <taxon>Bacilli</taxon>
        <taxon>Bacillales</taxon>
        <taxon>Bacillaceae</taxon>
        <taxon>Priestia</taxon>
    </lineage>
</organism>
<dbReference type="Pfam" id="PF04445">
    <property type="entry name" value="SAM_MT"/>
    <property type="match status" value="1"/>
</dbReference>
<dbReference type="PANTHER" id="PTHR36112:SF1">
    <property type="entry name" value="RIBOSOMAL RNA SMALL SUBUNIT METHYLTRANSFERASE J"/>
    <property type="match status" value="1"/>
</dbReference>
<protein>
    <submittedName>
        <fullName evidence="1">Uncharacterized protein</fullName>
    </submittedName>
</protein>
<dbReference type="Proteomes" id="UP000036202">
    <property type="component" value="Chromosome"/>
</dbReference>
<evidence type="ECO:0000313" key="1">
    <source>
        <dbReference type="EMBL" id="AKO91713.1"/>
    </source>
</evidence>
<dbReference type="PATRIC" id="fig|135735.6.peg.1217"/>
<dbReference type="OrthoDB" id="1653798at2"/>